<reference evidence="2" key="1">
    <citation type="journal article" date="2022" name="Mol. Ecol. Resour.">
        <title>The genomes of chicory, endive, great burdock and yacon provide insights into Asteraceae palaeo-polyploidization history and plant inulin production.</title>
        <authorList>
            <person name="Fan W."/>
            <person name="Wang S."/>
            <person name="Wang H."/>
            <person name="Wang A."/>
            <person name="Jiang F."/>
            <person name="Liu H."/>
            <person name="Zhao H."/>
            <person name="Xu D."/>
            <person name="Zhang Y."/>
        </authorList>
    </citation>
    <scope>NUCLEOTIDE SEQUENCE [LARGE SCALE GENOMIC DNA]</scope>
    <source>
        <strain evidence="2">cv. Yunnan</strain>
    </source>
</reference>
<name>A0ACB9HPZ8_9ASTR</name>
<protein>
    <submittedName>
        <fullName evidence="1">Uncharacterized protein</fullName>
    </submittedName>
</protein>
<proteinExistence type="predicted"/>
<reference evidence="1 2" key="2">
    <citation type="journal article" date="2022" name="Mol. Ecol. Resour.">
        <title>The genomes of chicory, endive, great burdock and yacon provide insights into Asteraceae paleo-polyploidization history and plant inulin production.</title>
        <authorList>
            <person name="Fan W."/>
            <person name="Wang S."/>
            <person name="Wang H."/>
            <person name="Wang A."/>
            <person name="Jiang F."/>
            <person name="Liu H."/>
            <person name="Zhao H."/>
            <person name="Xu D."/>
            <person name="Zhang Y."/>
        </authorList>
    </citation>
    <scope>NUCLEOTIDE SEQUENCE [LARGE SCALE GENOMIC DNA]</scope>
    <source>
        <strain evidence="2">cv. Yunnan</strain>
        <tissue evidence="1">Leaves</tissue>
    </source>
</reference>
<comment type="caution">
    <text evidence="1">The sequence shown here is derived from an EMBL/GenBank/DDBJ whole genome shotgun (WGS) entry which is preliminary data.</text>
</comment>
<gene>
    <name evidence="1" type="ORF">L1987_32449</name>
</gene>
<accession>A0ACB9HPZ8</accession>
<keyword evidence="2" id="KW-1185">Reference proteome</keyword>
<sequence length="121" mass="13964">MQQEVSKIEKISNKDFIEHKIFEEADAYEHEYEDPFFKRQKRFVDPSLSRPFVKPKAVVIKADNSKPYEKKAGPGKFHVHGNNVLKVNNVVKKTVISQPSPRVKANSSQRPVQVVQEKFIS</sequence>
<organism evidence="1 2">
    <name type="scientific">Smallanthus sonchifolius</name>
    <dbReference type="NCBI Taxonomy" id="185202"/>
    <lineage>
        <taxon>Eukaryota</taxon>
        <taxon>Viridiplantae</taxon>
        <taxon>Streptophyta</taxon>
        <taxon>Embryophyta</taxon>
        <taxon>Tracheophyta</taxon>
        <taxon>Spermatophyta</taxon>
        <taxon>Magnoliopsida</taxon>
        <taxon>eudicotyledons</taxon>
        <taxon>Gunneridae</taxon>
        <taxon>Pentapetalae</taxon>
        <taxon>asterids</taxon>
        <taxon>campanulids</taxon>
        <taxon>Asterales</taxon>
        <taxon>Asteraceae</taxon>
        <taxon>Asteroideae</taxon>
        <taxon>Heliantheae alliance</taxon>
        <taxon>Millerieae</taxon>
        <taxon>Smallanthus</taxon>
    </lineage>
</organism>
<evidence type="ECO:0000313" key="1">
    <source>
        <dbReference type="EMBL" id="KAI3797195.1"/>
    </source>
</evidence>
<dbReference type="EMBL" id="CM042028">
    <property type="protein sequence ID" value="KAI3797195.1"/>
    <property type="molecule type" value="Genomic_DNA"/>
</dbReference>
<evidence type="ECO:0000313" key="2">
    <source>
        <dbReference type="Proteomes" id="UP001056120"/>
    </source>
</evidence>
<dbReference type="Proteomes" id="UP001056120">
    <property type="component" value="Linkage Group LG11"/>
</dbReference>